<feature type="compositionally biased region" description="Polar residues" evidence="1">
    <location>
        <begin position="65"/>
        <end position="74"/>
    </location>
</feature>
<comment type="caution">
    <text evidence="2">The sequence shown here is derived from an EMBL/GenBank/DDBJ whole genome shotgun (WGS) entry which is preliminary data.</text>
</comment>
<protein>
    <submittedName>
        <fullName evidence="2">Uncharacterized protein</fullName>
    </submittedName>
</protein>
<dbReference type="AlphaFoldDB" id="A0AAN7YFX0"/>
<evidence type="ECO:0000313" key="3">
    <source>
        <dbReference type="Proteomes" id="UP001309876"/>
    </source>
</evidence>
<feature type="region of interest" description="Disordered" evidence="1">
    <location>
        <begin position="32"/>
        <end position="115"/>
    </location>
</feature>
<sequence length="347" mass="38737">MSSYMWIERGSDGRPYYVMRKPAVPSLRQKIAEAFRELRQRPQVPTTKPASAPSSPQLPPAPANTPASHSSANNKEPKSSLKQKPQAHPEMARSKTPIPTTNAPNHANFQGQFSPYHHLPFVPPFSPPPIHHENIPGAAQNPLSSAVVPHYNTPHPRMYPYVPAGTQALSAHGPAQHMNMPAMHHGGPNTISQASQPPNMFAPVPHGQNLVNPLHLNADNPRHKCSNCGRSRSARYRWKHQLTLGGLPGPSICRRCRKEVTDSEEKGIPEVVLEREANLDYHHVREASGRDREHALLVDRTTATLTLTTMLHKDLRIPVRRATSLSHEFHEDERVGRIEVDSRVWKL</sequence>
<dbReference type="EMBL" id="JAVRRJ010000005">
    <property type="protein sequence ID" value="KAK5084343.1"/>
    <property type="molecule type" value="Genomic_DNA"/>
</dbReference>
<evidence type="ECO:0000256" key="1">
    <source>
        <dbReference type="SAM" id="MobiDB-lite"/>
    </source>
</evidence>
<keyword evidence="3" id="KW-1185">Reference proteome</keyword>
<proteinExistence type="predicted"/>
<evidence type="ECO:0000313" key="2">
    <source>
        <dbReference type="EMBL" id="KAK5084343.1"/>
    </source>
</evidence>
<dbReference type="Proteomes" id="UP001309876">
    <property type="component" value="Unassembled WGS sequence"/>
</dbReference>
<organism evidence="2 3">
    <name type="scientific">Lithohypha guttulata</name>
    <dbReference type="NCBI Taxonomy" id="1690604"/>
    <lineage>
        <taxon>Eukaryota</taxon>
        <taxon>Fungi</taxon>
        <taxon>Dikarya</taxon>
        <taxon>Ascomycota</taxon>
        <taxon>Pezizomycotina</taxon>
        <taxon>Eurotiomycetes</taxon>
        <taxon>Chaetothyriomycetidae</taxon>
        <taxon>Chaetothyriales</taxon>
        <taxon>Trichomeriaceae</taxon>
        <taxon>Lithohypha</taxon>
    </lineage>
</organism>
<reference evidence="2 3" key="1">
    <citation type="submission" date="2023-08" db="EMBL/GenBank/DDBJ databases">
        <title>Black Yeasts Isolated from many extreme environments.</title>
        <authorList>
            <person name="Coleine C."/>
            <person name="Stajich J.E."/>
            <person name="Selbmann L."/>
        </authorList>
    </citation>
    <scope>NUCLEOTIDE SEQUENCE [LARGE SCALE GENOMIC DNA]</scope>
    <source>
        <strain evidence="2 3">CCFEE 5910</strain>
    </source>
</reference>
<accession>A0AAN7YFX0</accession>
<feature type="compositionally biased region" description="Polar residues" evidence="1">
    <location>
        <begin position="97"/>
        <end position="113"/>
    </location>
</feature>
<name>A0AAN7YFX0_9EURO</name>
<gene>
    <name evidence="2" type="ORF">LTR05_005419</name>
</gene>